<dbReference type="EMBL" id="UOGJ01000133">
    <property type="protein sequence ID" value="VAX37671.1"/>
    <property type="molecule type" value="Genomic_DNA"/>
</dbReference>
<protein>
    <submittedName>
        <fullName evidence="1">Uncharacterized protein</fullName>
    </submittedName>
</protein>
<reference evidence="1" key="1">
    <citation type="submission" date="2018-06" db="EMBL/GenBank/DDBJ databases">
        <authorList>
            <person name="Zhirakovskaya E."/>
        </authorList>
    </citation>
    <scope>NUCLEOTIDE SEQUENCE</scope>
</reference>
<organism evidence="1">
    <name type="scientific">hydrothermal vent metagenome</name>
    <dbReference type="NCBI Taxonomy" id="652676"/>
    <lineage>
        <taxon>unclassified sequences</taxon>
        <taxon>metagenomes</taxon>
        <taxon>ecological metagenomes</taxon>
    </lineage>
</organism>
<proteinExistence type="predicted"/>
<evidence type="ECO:0000313" key="1">
    <source>
        <dbReference type="EMBL" id="VAX37671.1"/>
    </source>
</evidence>
<dbReference type="AlphaFoldDB" id="A0A3B1DFN0"/>
<accession>A0A3B1DFN0</accession>
<name>A0A3B1DFN0_9ZZZZ</name>
<sequence>MQEGGYVFPQDIDLPPIIRDVLGLVLKGQEEEVGVFN</sequence>
<gene>
    <name evidence="1" type="ORF">MNBD_UNCLBAC01-1663</name>
</gene>